<reference evidence="2" key="1">
    <citation type="submission" date="2021-06" db="EMBL/GenBank/DDBJ databases">
        <authorList>
            <person name="Kallberg Y."/>
            <person name="Tangrot J."/>
            <person name="Rosling A."/>
        </authorList>
    </citation>
    <scope>NUCLEOTIDE SEQUENCE</scope>
    <source>
        <strain evidence="2">MA453B</strain>
    </source>
</reference>
<dbReference type="AlphaFoldDB" id="A0A9N9IEA6"/>
<evidence type="ECO:0000313" key="3">
    <source>
        <dbReference type="Proteomes" id="UP000789405"/>
    </source>
</evidence>
<feature type="compositionally biased region" description="Polar residues" evidence="1">
    <location>
        <begin position="173"/>
        <end position="189"/>
    </location>
</feature>
<organism evidence="2 3">
    <name type="scientific">Dentiscutata erythropus</name>
    <dbReference type="NCBI Taxonomy" id="1348616"/>
    <lineage>
        <taxon>Eukaryota</taxon>
        <taxon>Fungi</taxon>
        <taxon>Fungi incertae sedis</taxon>
        <taxon>Mucoromycota</taxon>
        <taxon>Glomeromycotina</taxon>
        <taxon>Glomeromycetes</taxon>
        <taxon>Diversisporales</taxon>
        <taxon>Gigasporaceae</taxon>
        <taxon>Dentiscutata</taxon>
    </lineage>
</organism>
<accession>A0A9N9IEA6</accession>
<name>A0A9N9IEA6_9GLOM</name>
<proteinExistence type="predicted"/>
<feature type="compositionally biased region" description="Basic and acidic residues" evidence="1">
    <location>
        <begin position="195"/>
        <end position="206"/>
    </location>
</feature>
<protein>
    <submittedName>
        <fullName evidence="2">8038_t:CDS:1</fullName>
    </submittedName>
</protein>
<dbReference type="InterPro" id="IPR021109">
    <property type="entry name" value="Peptidase_aspartic_dom_sf"/>
</dbReference>
<feature type="region of interest" description="Disordered" evidence="1">
    <location>
        <begin position="171"/>
        <end position="206"/>
    </location>
</feature>
<dbReference type="OrthoDB" id="2434948at2759"/>
<evidence type="ECO:0000313" key="2">
    <source>
        <dbReference type="EMBL" id="CAG8731270.1"/>
    </source>
</evidence>
<dbReference type="EMBL" id="CAJVPY010012024">
    <property type="protein sequence ID" value="CAG8731270.1"/>
    <property type="molecule type" value="Genomic_DNA"/>
</dbReference>
<sequence>MFVNTLVEEKIPVKASIDTTSKSNTISKSLFDKFEEDYGLECLSGDELIGEEIKGLDLQFCYKGKWRSLDGTEVIDFQIHKNPSFDLVLGRDWLWIHKAKIGFGFSSEINDLYAKIVIDGMSIPLIDEDFNRFEEPLLCNKAGSSKNNPHKSDLSMEEITNIIKKILSDVEDNQSGSSDSHKSQQCRISSHQKRKDMERPRLSKAL</sequence>
<comment type="caution">
    <text evidence="2">The sequence shown here is derived from an EMBL/GenBank/DDBJ whole genome shotgun (WGS) entry which is preliminary data.</text>
</comment>
<dbReference type="Gene3D" id="2.40.70.10">
    <property type="entry name" value="Acid Proteases"/>
    <property type="match status" value="1"/>
</dbReference>
<evidence type="ECO:0000256" key="1">
    <source>
        <dbReference type="SAM" id="MobiDB-lite"/>
    </source>
</evidence>
<gene>
    <name evidence="2" type="ORF">DERYTH_LOCUS15143</name>
</gene>
<dbReference type="Proteomes" id="UP000789405">
    <property type="component" value="Unassembled WGS sequence"/>
</dbReference>
<keyword evidence="3" id="KW-1185">Reference proteome</keyword>